<protein>
    <submittedName>
        <fullName evidence="2">Uncharacterized protein</fullName>
    </submittedName>
</protein>
<organism evidence="2 3">
    <name type="scientific">Nothoprocta perdicaria</name>
    <name type="common">Chilean tinamou</name>
    <name type="synonym">Crypturus perdicarius</name>
    <dbReference type="NCBI Taxonomy" id="30464"/>
    <lineage>
        <taxon>Eukaryota</taxon>
        <taxon>Metazoa</taxon>
        <taxon>Chordata</taxon>
        <taxon>Craniata</taxon>
        <taxon>Vertebrata</taxon>
        <taxon>Euteleostomi</taxon>
        <taxon>Archelosauria</taxon>
        <taxon>Archosauria</taxon>
        <taxon>Dinosauria</taxon>
        <taxon>Saurischia</taxon>
        <taxon>Theropoda</taxon>
        <taxon>Coelurosauria</taxon>
        <taxon>Aves</taxon>
        <taxon>Palaeognathae</taxon>
        <taxon>Tinamiformes</taxon>
        <taxon>Tinamidae</taxon>
        <taxon>Nothoprocta</taxon>
    </lineage>
</organism>
<evidence type="ECO:0000313" key="2">
    <source>
        <dbReference type="Ensembl" id="ENSNPEP00000008327.1"/>
    </source>
</evidence>
<accession>A0A8C6Z5G4</accession>
<keyword evidence="1" id="KW-0812">Transmembrane</keyword>
<reference evidence="2" key="2">
    <citation type="submission" date="2025-09" db="UniProtKB">
        <authorList>
            <consortium name="Ensembl"/>
        </authorList>
    </citation>
    <scope>IDENTIFICATION</scope>
</reference>
<evidence type="ECO:0000313" key="3">
    <source>
        <dbReference type="Proteomes" id="UP000694420"/>
    </source>
</evidence>
<dbReference type="Pfam" id="PF12201">
    <property type="entry name" value="bcl-2I13"/>
    <property type="match status" value="1"/>
</dbReference>
<dbReference type="InterPro" id="IPR024579">
    <property type="entry name" value="Bcl2-int_killer"/>
</dbReference>
<dbReference type="Ensembl" id="ENSNPET00000008535.1">
    <property type="protein sequence ID" value="ENSNPEP00000008327.1"/>
    <property type="gene ID" value="ENSNPEG00000006255.1"/>
</dbReference>
<keyword evidence="1" id="KW-1133">Transmembrane helix</keyword>
<dbReference type="AlphaFoldDB" id="A0A8C6Z5G4"/>
<keyword evidence="3" id="KW-1185">Reference proteome</keyword>
<dbReference type="GO" id="GO:0006915">
    <property type="term" value="P:apoptotic process"/>
    <property type="evidence" value="ECO:0007669"/>
    <property type="project" value="InterPro"/>
</dbReference>
<name>A0A8C6Z5G4_NOTPE</name>
<feature type="transmembrane region" description="Helical" evidence="1">
    <location>
        <begin position="128"/>
        <end position="146"/>
    </location>
</feature>
<dbReference type="Proteomes" id="UP000694420">
    <property type="component" value="Unplaced"/>
</dbReference>
<proteinExistence type="predicted"/>
<sequence>MSQTRRIPRHFVLSSYARQAPGEESYSSLLTIPDTAQQMEFNISSAVQVGHQLAVIGDDFNRLYSRRLADALLPLARGVAISVFQTWNIIKSVIRSFGNLWNNNWTKRIIGYGSWVWRLPLRCLCQKLVPAAVLVVAFWWTINYGLQN</sequence>
<reference evidence="2" key="1">
    <citation type="submission" date="2025-08" db="UniProtKB">
        <authorList>
            <consortium name="Ensembl"/>
        </authorList>
    </citation>
    <scope>IDENTIFICATION</scope>
</reference>
<keyword evidence="1" id="KW-0472">Membrane</keyword>
<evidence type="ECO:0000256" key="1">
    <source>
        <dbReference type="SAM" id="Phobius"/>
    </source>
</evidence>